<accession>A0A0C3QCV8</accession>
<protein>
    <recommendedName>
        <fullName evidence="1">Helicase C-terminal domain-containing protein</fullName>
    </recommendedName>
</protein>
<evidence type="ECO:0000313" key="2">
    <source>
        <dbReference type="EMBL" id="KIO28655.1"/>
    </source>
</evidence>
<dbReference type="Gene3D" id="3.40.50.300">
    <property type="entry name" value="P-loop containing nucleotide triphosphate hydrolases"/>
    <property type="match status" value="1"/>
</dbReference>
<evidence type="ECO:0000313" key="3">
    <source>
        <dbReference type="Proteomes" id="UP000054248"/>
    </source>
</evidence>
<dbReference type="EMBL" id="KN822992">
    <property type="protein sequence ID" value="KIO28655.1"/>
    <property type="molecule type" value="Genomic_DNA"/>
</dbReference>
<reference evidence="2 3" key="1">
    <citation type="submission" date="2014-04" db="EMBL/GenBank/DDBJ databases">
        <authorList>
            <consortium name="DOE Joint Genome Institute"/>
            <person name="Kuo A."/>
            <person name="Girlanda M."/>
            <person name="Perotto S."/>
            <person name="Kohler A."/>
            <person name="Nagy L.G."/>
            <person name="Floudas D."/>
            <person name="Copeland A."/>
            <person name="Barry K.W."/>
            <person name="Cichocki N."/>
            <person name="Veneault-Fourrey C."/>
            <person name="LaButti K."/>
            <person name="Lindquist E.A."/>
            <person name="Lipzen A."/>
            <person name="Lundell T."/>
            <person name="Morin E."/>
            <person name="Murat C."/>
            <person name="Sun H."/>
            <person name="Tunlid A."/>
            <person name="Henrissat B."/>
            <person name="Grigoriev I.V."/>
            <person name="Hibbett D.S."/>
            <person name="Martin F."/>
            <person name="Nordberg H.P."/>
            <person name="Cantor M.N."/>
            <person name="Hua S.X."/>
        </authorList>
    </citation>
    <scope>NUCLEOTIDE SEQUENCE [LARGE SCALE GENOMIC DNA]</scope>
    <source>
        <strain evidence="2 3">MUT 4182</strain>
    </source>
</reference>
<gene>
    <name evidence="2" type="ORF">M407DRAFT_71597</name>
</gene>
<sequence length="52" mass="5638">GCDIPDVSRVVQYGVPGSLSIWIQRAGRAARNPSLQGLATLIVEKSVCRRSR</sequence>
<dbReference type="AlphaFoldDB" id="A0A0C3QCV8"/>
<keyword evidence="3" id="KW-1185">Reference proteome</keyword>
<evidence type="ECO:0000259" key="1">
    <source>
        <dbReference type="Pfam" id="PF00271"/>
    </source>
</evidence>
<dbReference type="SUPFAM" id="SSF52540">
    <property type="entry name" value="P-loop containing nucleoside triphosphate hydrolases"/>
    <property type="match status" value="1"/>
</dbReference>
<dbReference type="STRING" id="1051891.A0A0C3QCV8"/>
<dbReference type="HOGENOM" id="CLU_203572_0_0_1"/>
<dbReference type="Pfam" id="PF00271">
    <property type="entry name" value="Helicase_C"/>
    <property type="match status" value="1"/>
</dbReference>
<dbReference type="InterPro" id="IPR001650">
    <property type="entry name" value="Helicase_C-like"/>
</dbReference>
<feature type="non-terminal residue" evidence="2">
    <location>
        <position position="1"/>
    </location>
</feature>
<name>A0A0C3QCV8_9AGAM</name>
<dbReference type="InterPro" id="IPR027417">
    <property type="entry name" value="P-loop_NTPase"/>
</dbReference>
<dbReference type="OrthoDB" id="5409596at2759"/>
<organism evidence="2 3">
    <name type="scientific">Tulasnella calospora MUT 4182</name>
    <dbReference type="NCBI Taxonomy" id="1051891"/>
    <lineage>
        <taxon>Eukaryota</taxon>
        <taxon>Fungi</taxon>
        <taxon>Dikarya</taxon>
        <taxon>Basidiomycota</taxon>
        <taxon>Agaricomycotina</taxon>
        <taxon>Agaricomycetes</taxon>
        <taxon>Cantharellales</taxon>
        <taxon>Tulasnellaceae</taxon>
        <taxon>Tulasnella</taxon>
    </lineage>
</organism>
<dbReference type="Proteomes" id="UP000054248">
    <property type="component" value="Unassembled WGS sequence"/>
</dbReference>
<reference evidence="3" key="2">
    <citation type="submission" date="2015-01" db="EMBL/GenBank/DDBJ databases">
        <title>Evolutionary Origins and Diversification of the Mycorrhizal Mutualists.</title>
        <authorList>
            <consortium name="DOE Joint Genome Institute"/>
            <consortium name="Mycorrhizal Genomics Consortium"/>
            <person name="Kohler A."/>
            <person name="Kuo A."/>
            <person name="Nagy L.G."/>
            <person name="Floudas D."/>
            <person name="Copeland A."/>
            <person name="Barry K.W."/>
            <person name="Cichocki N."/>
            <person name="Veneault-Fourrey C."/>
            <person name="LaButti K."/>
            <person name="Lindquist E.A."/>
            <person name="Lipzen A."/>
            <person name="Lundell T."/>
            <person name="Morin E."/>
            <person name="Murat C."/>
            <person name="Riley R."/>
            <person name="Ohm R."/>
            <person name="Sun H."/>
            <person name="Tunlid A."/>
            <person name="Henrissat B."/>
            <person name="Grigoriev I.V."/>
            <person name="Hibbett D.S."/>
            <person name="Martin F."/>
        </authorList>
    </citation>
    <scope>NUCLEOTIDE SEQUENCE [LARGE SCALE GENOMIC DNA]</scope>
    <source>
        <strain evidence="3">MUT 4182</strain>
    </source>
</reference>
<proteinExistence type="predicted"/>
<feature type="domain" description="Helicase C-terminal" evidence="1">
    <location>
        <begin position="1"/>
        <end position="32"/>
    </location>
</feature>